<keyword evidence="5" id="KW-0597">Phosphoprotein</keyword>
<dbReference type="SUPFAM" id="SSF158472">
    <property type="entry name" value="HAMP domain-like"/>
    <property type="match status" value="1"/>
</dbReference>
<dbReference type="SMART" id="SM00304">
    <property type="entry name" value="HAMP"/>
    <property type="match status" value="1"/>
</dbReference>
<evidence type="ECO:0000256" key="12">
    <source>
        <dbReference type="ARBA" id="ARBA00023012"/>
    </source>
</evidence>
<keyword evidence="11 14" id="KW-1133">Transmembrane helix</keyword>
<evidence type="ECO:0000259" key="15">
    <source>
        <dbReference type="PROSITE" id="PS50109"/>
    </source>
</evidence>
<dbReference type="CDD" id="cd06225">
    <property type="entry name" value="HAMP"/>
    <property type="match status" value="1"/>
</dbReference>
<gene>
    <name evidence="17" type="ORF">FPZ49_20385</name>
</gene>
<dbReference type="RefSeq" id="WP_144850331.1">
    <property type="nucleotide sequence ID" value="NZ_VNJI01000027.1"/>
</dbReference>
<dbReference type="InterPro" id="IPR050640">
    <property type="entry name" value="Bact_2-comp_sensor_kinase"/>
</dbReference>
<dbReference type="CDD" id="cd12912">
    <property type="entry name" value="PDC2_MCP_like"/>
    <property type="match status" value="1"/>
</dbReference>
<evidence type="ECO:0000313" key="17">
    <source>
        <dbReference type="EMBL" id="TVY08112.1"/>
    </source>
</evidence>
<evidence type="ECO:0000256" key="10">
    <source>
        <dbReference type="ARBA" id="ARBA00022840"/>
    </source>
</evidence>
<feature type="domain" description="HAMP" evidence="16">
    <location>
        <begin position="314"/>
        <end position="366"/>
    </location>
</feature>
<evidence type="ECO:0000256" key="9">
    <source>
        <dbReference type="ARBA" id="ARBA00022777"/>
    </source>
</evidence>
<evidence type="ECO:0000256" key="3">
    <source>
        <dbReference type="ARBA" id="ARBA00012438"/>
    </source>
</evidence>
<evidence type="ECO:0000256" key="4">
    <source>
        <dbReference type="ARBA" id="ARBA00022475"/>
    </source>
</evidence>
<dbReference type="GO" id="GO:0000155">
    <property type="term" value="F:phosphorelay sensor kinase activity"/>
    <property type="evidence" value="ECO:0007669"/>
    <property type="project" value="InterPro"/>
</dbReference>
<evidence type="ECO:0000259" key="16">
    <source>
        <dbReference type="PROSITE" id="PS50885"/>
    </source>
</evidence>
<comment type="subcellular location">
    <subcellularLocation>
        <location evidence="2">Cell membrane</location>
        <topology evidence="2">Multi-pass membrane protein</topology>
    </subcellularLocation>
</comment>
<evidence type="ECO:0000313" key="18">
    <source>
        <dbReference type="Proteomes" id="UP000317036"/>
    </source>
</evidence>
<evidence type="ECO:0000256" key="1">
    <source>
        <dbReference type="ARBA" id="ARBA00000085"/>
    </source>
</evidence>
<dbReference type="Pfam" id="PF06580">
    <property type="entry name" value="His_kinase"/>
    <property type="match status" value="1"/>
</dbReference>
<dbReference type="InterPro" id="IPR005467">
    <property type="entry name" value="His_kinase_dom"/>
</dbReference>
<accession>A0A559K7L1</accession>
<comment type="caution">
    <text evidence="17">The sequence shown here is derived from an EMBL/GenBank/DDBJ whole genome shotgun (WGS) entry which is preliminary data.</text>
</comment>
<feature type="domain" description="Histidine kinase" evidence="15">
    <location>
        <begin position="411"/>
        <end position="599"/>
    </location>
</feature>
<keyword evidence="9" id="KW-0418">Kinase</keyword>
<keyword evidence="4" id="KW-1003">Cell membrane</keyword>
<dbReference type="AlphaFoldDB" id="A0A559K7L1"/>
<evidence type="ECO:0000256" key="7">
    <source>
        <dbReference type="ARBA" id="ARBA00022692"/>
    </source>
</evidence>
<dbReference type="EMBL" id="VNJI01000027">
    <property type="protein sequence ID" value="TVY08112.1"/>
    <property type="molecule type" value="Genomic_DNA"/>
</dbReference>
<dbReference type="InterPro" id="IPR033479">
    <property type="entry name" value="dCache_1"/>
</dbReference>
<dbReference type="GO" id="GO:0005524">
    <property type="term" value="F:ATP binding"/>
    <property type="evidence" value="ECO:0007669"/>
    <property type="project" value="UniProtKB-KW"/>
</dbReference>
<dbReference type="SMART" id="SM00387">
    <property type="entry name" value="HATPase_c"/>
    <property type="match status" value="1"/>
</dbReference>
<dbReference type="OrthoDB" id="2489132at2"/>
<evidence type="ECO:0000256" key="6">
    <source>
        <dbReference type="ARBA" id="ARBA00022679"/>
    </source>
</evidence>
<evidence type="ECO:0000256" key="13">
    <source>
        <dbReference type="ARBA" id="ARBA00023136"/>
    </source>
</evidence>
<dbReference type="Proteomes" id="UP000317036">
    <property type="component" value="Unassembled WGS sequence"/>
</dbReference>
<dbReference type="SUPFAM" id="SSF55874">
    <property type="entry name" value="ATPase domain of HSP90 chaperone/DNA topoisomerase II/histidine kinase"/>
    <property type="match status" value="1"/>
</dbReference>
<dbReference type="Gene3D" id="3.30.450.20">
    <property type="entry name" value="PAS domain"/>
    <property type="match status" value="1"/>
</dbReference>
<dbReference type="InterPro" id="IPR003594">
    <property type="entry name" value="HATPase_dom"/>
</dbReference>
<dbReference type="PRINTS" id="PR00344">
    <property type="entry name" value="BCTRLSENSOR"/>
</dbReference>
<evidence type="ECO:0000256" key="8">
    <source>
        <dbReference type="ARBA" id="ARBA00022741"/>
    </source>
</evidence>
<keyword evidence="8" id="KW-0547">Nucleotide-binding</keyword>
<organism evidence="17 18">
    <name type="scientific">Paenibacillus cremeus</name>
    <dbReference type="NCBI Taxonomy" id="2163881"/>
    <lineage>
        <taxon>Bacteria</taxon>
        <taxon>Bacillati</taxon>
        <taxon>Bacillota</taxon>
        <taxon>Bacilli</taxon>
        <taxon>Bacillales</taxon>
        <taxon>Paenibacillaceae</taxon>
        <taxon>Paenibacillus</taxon>
    </lineage>
</organism>
<feature type="transmembrane region" description="Helical" evidence="14">
    <location>
        <begin position="12"/>
        <end position="33"/>
    </location>
</feature>
<dbReference type="EC" id="2.7.13.3" evidence="3"/>
<keyword evidence="10" id="KW-0067">ATP-binding</keyword>
<dbReference type="Pfam" id="PF00672">
    <property type="entry name" value="HAMP"/>
    <property type="match status" value="1"/>
</dbReference>
<evidence type="ECO:0000256" key="14">
    <source>
        <dbReference type="SAM" id="Phobius"/>
    </source>
</evidence>
<keyword evidence="6" id="KW-0808">Transferase</keyword>
<dbReference type="InterPro" id="IPR004358">
    <property type="entry name" value="Sig_transdc_His_kin-like_C"/>
</dbReference>
<evidence type="ECO:0000256" key="11">
    <source>
        <dbReference type="ARBA" id="ARBA00022989"/>
    </source>
</evidence>
<keyword evidence="7 14" id="KW-0812">Transmembrane</keyword>
<dbReference type="Pfam" id="PF02518">
    <property type="entry name" value="HATPase_c"/>
    <property type="match status" value="1"/>
</dbReference>
<reference evidence="17 18" key="1">
    <citation type="submission" date="2019-07" db="EMBL/GenBank/DDBJ databases">
        <authorList>
            <person name="Kim J."/>
        </authorList>
    </citation>
    <scope>NUCLEOTIDE SEQUENCE [LARGE SCALE GENOMIC DNA]</scope>
    <source>
        <strain evidence="17 18">JC52</strain>
    </source>
</reference>
<keyword evidence="18" id="KW-1185">Reference proteome</keyword>
<protein>
    <recommendedName>
        <fullName evidence="3">histidine kinase</fullName>
        <ecNumber evidence="3">2.7.13.3</ecNumber>
    </recommendedName>
</protein>
<dbReference type="Pfam" id="PF02743">
    <property type="entry name" value="dCache_1"/>
    <property type="match status" value="1"/>
</dbReference>
<dbReference type="GO" id="GO:0005886">
    <property type="term" value="C:plasma membrane"/>
    <property type="evidence" value="ECO:0007669"/>
    <property type="project" value="UniProtKB-SubCell"/>
</dbReference>
<dbReference type="Gene3D" id="3.30.565.10">
    <property type="entry name" value="Histidine kinase-like ATPase, C-terminal domain"/>
    <property type="match status" value="1"/>
</dbReference>
<keyword evidence="12" id="KW-0902">Two-component regulatory system</keyword>
<comment type="catalytic activity">
    <reaction evidence="1">
        <text>ATP + protein L-histidine = ADP + protein N-phospho-L-histidine.</text>
        <dbReference type="EC" id="2.7.13.3"/>
    </reaction>
</comment>
<proteinExistence type="predicted"/>
<dbReference type="Gene3D" id="6.10.340.10">
    <property type="match status" value="1"/>
</dbReference>
<keyword evidence="13 14" id="KW-0472">Membrane</keyword>
<evidence type="ECO:0000256" key="2">
    <source>
        <dbReference type="ARBA" id="ARBA00004651"/>
    </source>
</evidence>
<dbReference type="InterPro" id="IPR036890">
    <property type="entry name" value="HATPase_C_sf"/>
</dbReference>
<evidence type="ECO:0000256" key="5">
    <source>
        <dbReference type="ARBA" id="ARBA00022553"/>
    </source>
</evidence>
<dbReference type="PANTHER" id="PTHR34220:SF7">
    <property type="entry name" value="SENSOR HISTIDINE KINASE YPDA"/>
    <property type="match status" value="1"/>
</dbReference>
<dbReference type="InterPro" id="IPR003660">
    <property type="entry name" value="HAMP_dom"/>
</dbReference>
<dbReference type="PANTHER" id="PTHR34220">
    <property type="entry name" value="SENSOR HISTIDINE KINASE YPDA"/>
    <property type="match status" value="1"/>
</dbReference>
<dbReference type="PROSITE" id="PS50885">
    <property type="entry name" value="HAMP"/>
    <property type="match status" value="1"/>
</dbReference>
<name>A0A559K7L1_9BACL</name>
<dbReference type="PROSITE" id="PS50109">
    <property type="entry name" value="HIS_KIN"/>
    <property type="match status" value="1"/>
</dbReference>
<sequence length="606" mass="69410">MKMVNVSMSQRIYLYFVIVIMLSTVTIGVAGYWRSSRELENQYQALLAQIVNNAAHQTDLYLKGYERATLSILTSPLVRDALNPKETTVSDFLVKENIIKQQVFQPVLINNPEISMVYLAGNNGFRATDFNIQLNRINYKAFEEYVEQLKEDTRDDGMLMIQDSGFLDGHLTLARKISDRQTSRVYTGVMGFEMRIGELTTLWKGIQLGESGYFFIVNDRGKIIYHPDPKRIGKQLAGRQFETVQKNTDRIFDMPDEEGRIFFSRHSDYSGWTLVASMSIGETREPIAALRQTTLYVGLGTLLLASFLAIRFGRSIVNPVRRLESGMRQTEKGRWTKVALSGSRDEMDRLITSYNTMVGRLEELVDRVYESELREQDNALKRQLAEFQSLQLQINPHFLYNTLEIIICYAVIQKSSEIKEIVRSLSYMLRYSIRTDLEEITVANELKHVLHFMSIMKFRIGREFEVDVRVPPEMLLMHMVRLTLQPLIENVFKHAFPDGIEEHHRIVIDASCEQEDFYVIVEDNGCGMTPDKLNQLRTRLAMQAVPSNEEETSMPGGGSIGLVNVHSRIQMVFGEPYGLRVDSTLGQGTRMTLHMPSTGTKKVISK</sequence>
<dbReference type="InterPro" id="IPR010559">
    <property type="entry name" value="Sig_transdc_His_kin_internal"/>
</dbReference>